<name>A0A7W8ZIS3_9SPHI</name>
<sequence length="239" mass="26400">MKTSTMLILTALLIILGSLAAFNYTIKAAYLTGAYKNRFKEMDFTAFIAVEKLNLQTEKLSSIQIEYGDKEGIWISKNIKDLVKFDVKGNVLNLSTSETGKRIGSQRVNGMITIVTKKLNAITTTPYYILKKDESYWPGTSEISLKGYHLGQLDLQIASFVDVSLNQMDIQTLNATVGTKTSRGSELTLSEDTKINNATLNVPGESKLNLLDPKIVKTNYLLSDSATVSLNGKVVQMIK</sequence>
<dbReference type="AlphaFoldDB" id="A0A7W8ZIS3"/>
<dbReference type="Proteomes" id="UP000537204">
    <property type="component" value="Unassembled WGS sequence"/>
</dbReference>
<dbReference type="RefSeq" id="WP_183878821.1">
    <property type="nucleotide sequence ID" value="NZ_JACHCE010000001.1"/>
</dbReference>
<proteinExistence type="predicted"/>
<evidence type="ECO:0000313" key="1">
    <source>
        <dbReference type="EMBL" id="MBB5634752.1"/>
    </source>
</evidence>
<dbReference type="Gene3D" id="2.160.20.120">
    <property type="match status" value="1"/>
</dbReference>
<reference evidence="1 2" key="1">
    <citation type="submission" date="2020-08" db="EMBL/GenBank/DDBJ databases">
        <title>Genomic Encyclopedia of Type Strains, Phase IV (KMG-V): Genome sequencing to study the core and pangenomes of soil and plant-associated prokaryotes.</title>
        <authorList>
            <person name="Whitman W."/>
        </authorList>
    </citation>
    <scope>NUCLEOTIDE SEQUENCE [LARGE SCALE GENOMIC DNA]</scope>
    <source>
        <strain evidence="1 2">S3M1</strain>
    </source>
</reference>
<dbReference type="EMBL" id="JACHCE010000001">
    <property type="protein sequence ID" value="MBB5634752.1"/>
    <property type="molecule type" value="Genomic_DNA"/>
</dbReference>
<protein>
    <submittedName>
        <fullName evidence="1">Uncharacterized protein</fullName>
    </submittedName>
</protein>
<accession>A0A7W8ZIS3</accession>
<evidence type="ECO:0000313" key="2">
    <source>
        <dbReference type="Proteomes" id="UP000537204"/>
    </source>
</evidence>
<gene>
    <name evidence="1" type="ORF">HDE68_000637</name>
</gene>
<comment type="caution">
    <text evidence="1">The sequence shown here is derived from an EMBL/GenBank/DDBJ whole genome shotgun (WGS) entry which is preliminary data.</text>
</comment>
<organism evidence="1 2">
    <name type="scientific">Pedobacter cryoconitis</name>
    <dbReference type="NCBI Taxonomy" id="188932"/>
    <lineage>
        <taxon>Bacteria</taxon>
        <taxon>Pseudomonadati</taxon>
        <taxon>Bacteroidota</taxon>
        <taxon>Sphingobacteriia</taxon>
        <taxon>Sphingobacteriales</taxon>
        <taxon>Sphingobacteriaceae</taxon>
        <taxon>Pedobacter</taxon>
    </lineage>
</organism>